<feature type="chain" id="PRO_5005856843" evidence="1">
    <location>
        <begin position="23"/>
        <end position="259"/>
    </location>
</feature>
<dbReference type="GeneID" id="28737131"/>
<keyword evidence="3" id="KW-1185">Reference proteome</keyword>
<reference evidence="2 3" key="1">
    <citation type="submission" date="2015-06" db="EMBL/GenBank/DDBJ databases">
        <title>Draft genome of the ant-associated black yeast Phialophora attae CBS 131958.</title>
        <authorList>
            <person name="Moreno L.F."/>
            <person name="Stielow B.J."/>
            <person name="de Hoog S."/>
            <person name="Vicente V.A."/>
            <person name="Weiss V.A."/>
            <person name="de Vries M."/>
            <person name="Cruz L.M."/>
            <person name="Souza E.M."/>
        </authorList>
    </citation>
    <scope>NUCLEOTIDE SEQUENCE [LARGE SCALE GENOMIC DNA]</scope>
    <source>
        <strain evidence="2 3">CBS 131958</strain>
    </source>
</reference>
<organism evidence="2 3">
    <name type="scientific">Cyphellophora attinorum</name>
    <dbReference type="NCBI Taxonomy" id="1664694"/>
    <lineage>
        <taxon>Eukaryota</taxon>
        <taxon>Fungi</taxon>
        <taxon>Dikarya</taxon>
        <taxon>Ascomycota</taxon>
        <taxon>Pezizomycotina</taxon>
        <taxon>Eurotiomycetes</taxon>
        <taxon>Chaetothyriomycetidae</taxon>
        <taxon>Chaetothyriales</taxon>
        <taxon>Cyphellophoraceae</taxon>
        <taxon>Cyphellophora</taxon>
    </lineage>
</organism>
<keyword evidence="1" id="KW-0732">Signal</keyword>
<name>A0A0N0NLM8_9EURO</name>
<dbReference type="Proteomes" id="UP000038010">
    <property type="component" value="Unassembled WGS sequence"/>
</dbReference>
<dbReference type="EMBL" id="LFJN01000015">
    <property type="protein sequence ID" value="KPI39219.1"/>
    <property type="molecule type" value="Genomic_DNA"/>
</dbReference>
<gene>
    <name evidence="2" type="ORF">AB675_5069</name>
</gene>
<dbReference type="AlphaFoldDB" id="A0A0N0NLM8"/>
<dbReference type="RefSeq" id="XP_017999182.1">
    <property type="nucleotide sequence ID" value="XM_018145251.1"/>
</dbReference>
<evidence type="ECO:0000313" key="2">
    <source>
        <dbReference type="EMBL" id="KPI39219.1"/>
    </source>
</evidence>
<proteinExistence type="predicted"/>
<protein>
    <submittedName>
        <fullName evidence="2">Uncharacterized protein</fullName>
    </submittedName>
</protein>
<evidence type="ECO:0000313" key="3">
    <source>
        <dbReference type="Proteomes" id="UP000038010"/>
    </source>
</evidence>
<accession>A0A0N0NLM8</accession>
<sequence>MKTNVFLTLLFGVLAFVVGIKASDEQATSSRNSHGTSHGSSMETGDFPAPTAFHMALPSRLDSRILDLPITPPLALVYHGRLLKLLTQTSLRGPLLLLSRSALPSPPTLLARSFLLSPPTPGPRRVLMALTTPLIPVIPAPSASPSFPLCCARRRRKCGADDKLMSMTSRCEGHKFYACCPKGYQDLFDEDCVGLPSCKQKGKSSDKDWRKWKGVTPNGCVNCADGYSATPFFYGGCMADPLPDDFKDGKCTGPTGNKC</sequence>
<comment type="caution">
    <text evidence="2">The sequence shown here is derived from an EMBL/GenBank/DDBJ whole genome shotgun (WGS) entry which is preliminary data.</text>
</comment>
<feature type="signal peptide" evidence="1">
    <location>
        <begin position="1"/>
        <end position="22"/>
    </location>
</feature>
<evidence type="ECO:0000256" key="1">
    <source>
        <dbReference type="SAM" id="SignalP"/>
    </source>
</evidence>
<dbReference type="VEuPathDB" id="FungiDB:AB675_5069"/>